<dbReference type="InterPro" id="IPR017853">
    <property type="entry name" value="GH"/>
</dbReference>
<evidence type="ECO:0000256" key="5">
    <source>
        <dbReference type="ARBA" id="ARBA00023295"/>
    </source>
</evidence>
<evidence type="ECO:0000259" key="9">
    <source>
        <dbReference type="Pfam" id="PF19190"/>
    </source>
</evidence>
<dbReference type="EMBL" id="CP046401">
    <property type="protein sequence ID" value="QGY45078.1"/>
    <property type="molecule type" value="Genomic_DNA"/>
</dbReference>
<sequence length="492" mass="55654">MKKNLTIIVLLLLFFVFGCDKKKDEIIPPEKFVAELSVAPLTFDFTKEGGTKTFSIASNTTWNINSSSTWCRPSIQTTKGNASVTITADANELEEERNTAFTITALNVDDITISISQEAGEPEIHLPEYIEPDNTGMESDAKTIASEIHLGWNLGNTLEAIGGETVWGNPQASAELILAVKAAGFNAVRIPCSWDQYLEDQTTYKIQESWLTRVKEVVDYCIENDMFAILNIHWDGGWMENNCIPEKQNEVNQKLETIWKQIAIYFRDYDEHLLFAGANEPNAENQAQVDVLAAYMQTFVDIVRATGGKNAYRNLVVQAPFTDIDRADTYMTVPSDNTDNRLLAEVHYYTPWQFCGLTEDASWGDVYYFWGAPYHLEGAEGRYPDWNCEEDYLVAQFQKMKTKFVDNGIPVILGEFGAIHRTFPDNQLWQEKHDESLAYFYKNVVEKAKNNGLVPFFWDNGGGIFNRETNLISDQQSYTGLMEGASAGIYPF</sequence>
<protein>
    <submittedName>
        <fullName evidence="10">Cellulase family glycosylhydrolase</fullName>
    </submittedName>
</protein>
<dbReference type="Proteomes" id="UP000428260">
    <property type="component" value="Chromosome"/>
</dbReference>
<evidence type="ECO:0000313" key="11">
    <source>
        <dbReference type="Proteomes" id="UP000428260"/>
    </source>
</evidence>
<name>A0A6I6JVF4_9BACT</name>
<dbReference type="SUPFAM" id="SSF51445">
    <property type="entry name" value="(Trans)glycosidases"/>
    <property type="match status" value="1"/>
</dbReference>
<dbReference type="InterPro" id="IPR024361">
    <property type="entry name" value="BACON"/>
</dbReference>
<evidence type="ECO:0000256" key="4">
    <source>
        <dbReference type="ARBA" id="ARBA00023277"/>
    </source>
</evidence>
<keyword evidence="3" id="KW-0136">Cellulose degradation</keyword>
<dbReference type="GO" id="GO:0008422">
    <property type="term" value="F:beta-glucosidase activity"/>
    <property type="evidence" value="ECO:0007669"/>
    <property type="project" value="TreeGrafter"/>
</dbReference>
<dbReference type="AlphaFoldDB" id="A0A6I6JVF4"/>
<dbReference type="InterPro" id="IPR050386">
    <property type="entry name" value="Glycosyl_hydrolase_5"/>
</dbReference>
<dbReference type="PROSITE" id="PS51257">
    <property type="entry name" value="PROKAR_LIPOPROTEIN"/>
    <property type="match status" value="1"/>
</dbReference>
<keyword evidence="6" id="KW-0624">Polysaccharide degradation</keyword>
<dbReference type="GO" id="GO:0005576">
    <property type="term" value="C:extracellular region"/>
    <property type="evidence" value="ECO:0007669"/>
    <property type="project" value="TreeGrafter"/>
</dbReference>
<comment type="similarity">
    <text evidence="1 7">Belongs to the glycosyl hydrolase 5 (cellulase A) family.</text>
</comment>
<keyword evidence="4" id="KW-0119">Carbohydrate metabolism</keyword>
<keyword evidence="11" id="KW-1185">Reference proteome</keyword>
<keyword evidence="2 7" id="KW-0378">Hydrolase</keyword>
<evidence type="ECO:0000256" key="6">
    <source>
        <dbReference type="ARBA" id="ARBA00023326"/>
    </source>
</evidence>
<dbReference type="KEGG" id="mcos:GM418_15800"/>
<organism evidence="10 11">
    <name type="scientific">Maribellus comscasis</name>
    <dbReference type="NCBI Taxonomy" id="2681766"/>
    <lineage>
        <taxon>Bacteria</taxon>
        <taxon>Pseudomonadati</taxon>
        <taxon>Bacteroidota</taxon>
        <taxon>Bacteroidia</taxon>
        <taxon>Marinilabiliales</taxon>
        <taxon>Prolixibacteraceae</taxon>
        <taxon>Maribellus</taxon>
    </lineage>
</organism>
<dbReference type="PANTHER" id="PTHR31297">
    <property type="entry name" value="GLUCAN ENDO-1,6-BETA-GLUCOSIDASE B"/>
    <property type="match status" value="1"/>
</dbReference>
<dbReference type="RefSeq" id="WP_158868005.1">
    <property type="nucleotide sequence ID" value="NZ_CP046401.1"/>
</dbReference>
<evidence type="ECO:0000256" key="3">
    <source>
        <dbReference type="ARBA" id="ARBA00023001"/>
    </source>
</evidence>
<evidence type="ECO:0000256" key="1">
    <source>
        <dbReference type="ARBA" id="ARBA00005641"/>
    </source>
</evidence>
<dbReference type="Gene3D" id="3.20.20.80">
    <property type="entry name" value="Glycosidases"/>
    <property type="match status" value="1"/>
</dbReference>
<evidence type="ECO:0000256" key="2">
    <source>
        <dbReference type="ARBA" id="ARBA00022801"/>
    </source>
</evidence>
<evidence type="ECO:0000256" key="7">
    <source>
        <dbReference type="RuleBase" id="RU361153"/>
    </source>
</evidence>
<feature type="domain" description="BACON" evidence="9">
    <location>
        <begin position="35"/>
        <end position="118"/>
    </location>
</feature>
<dbReference type="GO" id="GO:0030245">
    <property type="term" value="P:cellulose catabolic process"/>
    <property type="evidence" value="ECO:0007669"/>
    <property type="project" value="UniProtKB-KW"/>
</dbReference>
<dbReference type="Gene3D" id="2.60.40.10">
    <property type="entry name" value="Immunoglobulins"/>
    <property type="match status" value="1"/>
</dbReference>
<dbReference type="Pfam" id="PF19190">
    <property type="entry name" value="BACON_2"/>
    <property type="match status" value="1"/>
</dbReference>
<dbReference type="PANTHER" id="PTHR31297:SF41">
    <property type="entry name" value="ENDOGLUCANASE, PUTATIVE (AFU_ORTHOLOGUE AFUA_5G01830)-RELATED"/>
    <property type="match status" value="1"/>
</dbReference>
<accession>A0A6I6JVF4</accession>
<proteinExistence type="inferred from homology"/>
<dbReference type="GO" id="GO:0009986">
    <property type="term" value="C:cell surface"/>
    <property type="evidence" value="ECO:0007669"/>
    <property type="project" value="TreeGrafter"/>
</dbReference>
<dbReference type="CDD" id="cd14948">
    <property type="entry name" value="BACON"/>
    <property type="match status" value="1"/>
</dbReference>
<dbReference type="InterPro" id="IPR001547">
    <property type="entry name" value="Glyco_hydro_5"/>
</dbReference>
<evidence type="ECO:0000313" key="10">
    <source>
        <dbReference type="EMBL" id="QGY45078.1"/>
    </source>
</evidence>
<feature type="domain" description="Glycoside hydrolase family 5" evidence="8">
    <location>
        <begin position="158"/>
        <end position="461"/>
    </location>
</feature>
<dbReference type="InterPro" id="IPR013783">
    <property type="entry name" value="Ig-like_fold"/>
</dbReference>
<keyword evidence="5 7" id="KW-0326">Glycosidase</keyword>
<evidence type="ECO:0000259" key="8">
    <source>
        <dbReference type="Pfam" id="PF00150"/>
    </source>
</evidence>
<reference evidence="10 11" key="1">
    <citation type="submission" date="2019-11" db="EMBL/GenBank/DDBJ databases">
        <authorList>
            <person name="Zheng R.K."/>
            <person name="Sun C.M."/>
        </authorList>
    </citation>
    <scope>NUCLEOTIDE SEQUENCE [LARGE SCALE GENOMIC DNA]</scope>
    <source>
        <strain evidence="10 11">WC007</strain>
    </source>
</reference>
<dbReference type="Pfam" id="PF00150">
    <property type="entry name" value="Cellulase"/>
    <property type="match status" value="1"/>
</dbReference>
<gene>
    <name evidence="10" type="ORF">GM418_15800</name>
</gene>